<feature type="domain" description="Tr-type G" evidence="12">
    <location>
        <begin position="64"/>
        <end position="259"/>
    </location>
</feature>
<organism evidence="13 14">
    <name type="scientific">Ridgeia piscesae</name>
    <name type="common">Tubeworm</name>
    <dbReference type="NCBI Taxonomy" id="27915"/>
    <lineage>
        <taxon>Eukaryota</taxon>
        <taxon>Metazoa</taxon>
        <taxon>Spiralia</taxon>
        <taxon>Lophotrochozoa</taxon>
        <taxon>Annelida</taxon>
        <taxon>Polychaeta</taxon>
        <taxon>Sedentaria</taxon>
        <taxon>Canalipalpata</taxon>
        <taxon>Sabellida</taxon>
        <taxon>Siboglinidae</taxon>
        <taxon>Ridgeia</taxon>
    </lineage>
</organism>
<evidence type="ECO:0000313" key="13">
    <source>
        <dbReference type="EMBL" id="KAK2176174.1"/>
    </source>
</evidence>
<dbReference type="EMBL" id="JAODUO010000677">
    <property type="protein sequence ID" value="KAK2176174.1"/>
    <property type="molecule type" value="Genomic_DNA"/>
</dbReference>
<gene>
    <name evidence="13" type="ORF">NP493_677g01022</name>
</gene>
<evidence type="ECO:0000259" key="12">
    <source>
        <dbReference type="PROSITE" id="PS51722"/>
    </source>
</evidence>
<dbReference type="InterPro" id="IPR004160">
    <property type="entry name" value="Transl_elong_EFTu/EF1A_C"/>
</dbReference>
<dbReference type="Gene3D" id="3.40.50.300">
    <property type="entry name" value="P-loop containing nucleotide triphosphate hydrolases"/>
    <property type="match status" value="1"/>
</dbReference>
<keyword evidence="6" id="KW-0547">Nucleotide-binding</keyword>
<dbReference type="GO" id="GO:0005739">
    <property type="term" value="C:mitochondrion"/>
    <property type="evidence" value="ECO:0007669"/>
    <property type="project" value="TreeGrafter"/>
</dbReference>
<dbReference type="GO" id="GO:0046872">
    <property type="term" value="F:metal ion binding"/>
    <property type="evidence" value="ECO:0007669"/>
    <property type="project" value="UniProtKB-KW"/>
</dbReference>
<dbReference type="GO" id="GO:0003746">
    <property type="term" value="F:translation elongation factor activity"/>
    <property type="evidence" value="ECO:0007669"/>
    <property type="project" value="UniProtKB-KW"/>
</dbReference>
<protein>
    <recommendedName>
        <fullName evidence="3">protein-synthesizing GTPase</fullName>
        <ecNumber evidence="3">3.6.5.3</ecNumber>
    </recommendedName>
</protein>
<dbReference type="Gene3D" id="2.40.30.10">
    <property type="entry name" value="Translation factors"/>
    <property type="match status" value="2"/>
</dbReference>
<dbReference type="Pfam" id="PF00009">
    <property type="entry name" value="GTP_EFTU"/>
    <property type="match status" value="1"/>
</dbReference>
<dbReference type="FunFam" id="2.40.30.10:FF:000085">
    <property type="entry name" value="Elongation factor Tu"/>
    <property type="match status" value="1"/>
</dbReference>
<evidence type="ECO:0000256" key="9">
    <source>
        <dbReference type="ARBA" id="ARBA00022842"/>
    </source>
</evidence>
<keyword evidence="10" id="KW-0648">Protein biosynthesis</keyword>
<evidence type="ECO:0000256" key="4">
    <source>
        <dbReference type="ARBA" id="ARBA00022490"/>
    </source>
</evidence>
<dbReference type="GO" id="GO:0070125">
    <property type="term" value="P:mitochondrial translational elongation"/>
    <property type="evidence" value="ECO:0007669"/>
    <property type="project" value="TreeGrafter"/>
</dbReference>
<dbReference type="Pfam" id="PF03144">
    <property type="entry name" value="GTP_EFTU_D2"/>
    <property type="match status" value="1"/>
</dbReference>
<evidence type="ECO:0000256" key="8">
    <source>
        <dbReference type="ARBA" id="ARBA00022801"/>
    </source>
</evidence>
<dbReference type="SUPFAM" id="SSF52540">
    <property type="entry name" value="P-loop containing nucleoside triphosphate hydrolases"/>
    <property type="match status" value="1"/>
</dbReference>
<name>A0AAD9KRQ7_RIDPI</name>
<comment type="caution">
    <text evidence="13">The sequence shown here is derived from an EMBL/GenBank/DDBJ whole genome shotgun (WGS) entry which is preliminary data.</text>
</comment>
<dbReference type="PRINTS" id="PR00315">
    <property type="entry name" value="ELONGATNFCT"/>
</dbReference>
<dbReference type="InterPro" id="IPR000795">
    <property type="entry name" value="T_Tr_GTP-bd_dom"/>
</dbReference>
<keyword evidence="4" id="KW-0963">Cytoplasm</keyword>
<dbReference type="InterPro" id="IPR009000">
    <property type="entry name" value="Transl_B-barrel_sf"/>
</dbReference>
<evidence type="ECO:0000256" key="7">
    <source>
        <dbReference type="ARBA" id="ARBA00022768"/>
    </source>
</evidence>
<proteinExistence type="inferred from homology"/>
<dbReference type="Proteomes" id="UP001209878">
    <property type="component" value="Unassembled WGS sequence"/>
</dbReference>
<keyword evidence="7" id="KW-0251">Elongation factor</keyword>
<dbReference type="EC" id="3.6.5.3" evidence="3"/>
<dbReference type="InterPro" id="IPR027417">
    <property type="entry name" value="P-loop_NTPase"/>
</dbReference>
<dbReference type="CDD" id="cd01884">
    <property type="entry name" value="EF_Tu"/>
    <property type="match status" value="1"/>
</dbReference>
<dbReference type="NCBIfam" id="TIGR00231">
    <property type="entry name" value="small_GTP"/>
    <property type="match status" value="1"/>
</dbReference>
<evidence type="ECO:0000256" key="5">
    <source>
        <dbReference type="ARBA" id="ARBA00022723"/>
    </source>
</evidence>
<evidence type="ECO:0000256" key="1">
    <source>
        <dbReference type="ARBA" id="ARBA00007249"/>
    </source>
</evidence>
<dbReference type="SUPFAM" id="SSF50465">
    <property type="entry name" value="EF-Tu/eEF-1alpha/eIF2-gamma C-terminal domain"/>
    <property type="match status" value="1"/>
</dbReference>
<reference evidence="13" key="1">
    <citation type="journal article" date="2023" name="Mol. Biol. Evol.">
        <title>Third-Generation Sequencing Reveals the Adaptive Role of the Epigenome in Three Deep-Sea Polychaetes.</title>
        <authorList>
            <person name="Perez M."/>
            <person name="Aroh O."/>
            <person name="Sun Y."/>
            <person name="Lan Y."/>
            <person name="Juniper S.K."/>
            <person name="Young C.R."/>
            <person name="Angers B."/>
            <person name="Qian P.Y."/>
        </authorList>
    </citation>
    <scope>NUCLEOTIDE SEQUENCE</scope>
    <source>
        <strain evidence="13">R07B-5</strain>
    </source>
</reference>
<dbReference type="PANTHER" id="PTHR43721:SF2">
    <property type="entry name" value="ELONGATION FACTOR TU, MITOCHONDRIAL"/>
    <property type="match status" value="1"/>
</dbReference>
<dbReference type="PANTHER" id="PTHR43721">
    <property type="entry name" value="ELONGATION FACTOR TU-RELATED"/>
    <property type="match status" value="1"/>
</dbReference>
<dbReference type="PROSITE" id="PS00301">
    <property type="entry name" value="G_TR_1"/>
    <property type="match status" value="1"/>
</dbReference>
<dbReference type="InterPro" id="IPR009001">
    <property type="entry name" value="Transl_elong_EF1A/Init_IF2_C"/>
</dbReference>
<dbReference type="InterPro" id="IPR004161">
    <property type="entry name" value="EFTu-like_2"/>
</dbReference>
<dbReference type="NCBIfam" id="NF000766">
    <property type="entry name" value="PRK00049.1"/>
    <property type="match status" value="1"/>
</dbReference>
<dbReference type="NCBIfam" id="NF009372">
    <property type="entry name" value="PRK12735.1"/>
    <property type="match status" value="1"/>
</dbReference>
<evidence type="ECO:0000313" key="14">
    <source>
        <dbReference type="Proteomes" id="UP001209878"/>
    </source>
</evidence>
<dbReference type="Pfam" id="PF03143">
    <property type="entry name" value="GTP_EFTU_D3"/>
    <property type="match status" value="1"/>
</dbReference>
<dbReference type="CDD" id="cd03697">
    <property type="entry name" value="EFTU_II"/>
    <property type="match status" value="1"/>
</dbReference>
<evidence type="ECO:0000256" key="6">
    <source>
        <dbReference type="ARBA" id="ARBA00022741"/>
    </source>
</evidence>
<evidence type="ECO:0000256" key="3">
    <source>
        <dbReference type="ARBA" id="ARBA00011986"/>
    </source>
</evidence>
<comment type="subunit">
    <text evidence="2">Monomer.</text>
</comment>
<keyword evidence="5" id="KW-0479">Metal-binding</keyword>
<dbReference type="InterPro" id="IPR033720">
    <property type="entry name" value="EFTU_2"/>
</dbReference>
<evidence type="ECO:0000256" key="11">
    <source>
        <dbReference type="ARBA" id="ARBA00023134"/>
    </source>
</evidence>
<keyword evidence="9" id="KW-0460">Magnesium</keyword>
<keyword evidence="11" id="KW-0342">GTP-binding</keyword>
<dbReference type="InterPro" id="IPR005225">
    <property type="entry name" value="Small_GTP-bd"/>
</dbReference>
<dbReference type="InterPro" id="IPR050055">
    <property type="entry name" value="EF-Tu_GTPase"/>
</dbReference>
<keyword evidence="8" id="KW-0378">Hydrolase</keyword>
<dbReference type="GO" id="GO:0005525">
    <property type="term" value="F:GTP binding"/>
    <property type="evidence" value="ECO:0007669"/>
    <property type="project" value="UniProtKB-KW"/>
</dbReference>
<evidence type="ECO:0000256" key="10">
    <source>
        <dbReference type="ARBA" id="ARBA00022917"/>
    </source>
</evidence>
<dbReference type="NCBIfam" id="NF009373">
    <property type="entry name" value="PRK12736.1"/>
    <property type="match status" value="1"/>
</dbReference>
<dbReference type="InterPro" id="IPR031157">
    <property type="entry name" value="G_TR_CS"/>
</dbReference>
<dbReference type="GO" id="GO:0003924">
    <property type="term" value="F:GTPase activity"/>
    <property type="evidence" value="ECO:0007669"/>
    <property type="project" value="InterPro"/>
</dbReference>
<dbReference type="AlphaFoldDB" id="A0AAD9KRQ7"/>
<dbReference type="FunFam" id="3.40.50.300:FF:000576">
    <property type="entry name" value="Elongation factor Tu"/>
    <property type="match status" value="1"/>
</dbReference>
<sequence>MASLRGMVRPLHRLMACKVRQCNTKLTVYSSLNRANISMRRPSPLLVSVSRFSSTKTQAKVGDKVHCNVGTIGHIDHGKTTLTAAITKVMAEEGLSNYVQYDQIDRAPEEQARGITINACHVEYSSDVRHYAHTDCPGHIDYIKNMITGTSQMDGAILVVAATDGTMPQTREHLLLAKQIGVKNVVVYVNKADLVDSEMLELVEMEVRDLLNELEFDGDNSPVICGSALCALEDKDPEIGRDSIKKLVAAIDDYLPTPKRETDGPALLPVETAFTVKGRGTVAVGTVQRGTLNKGDPVDLIGFGNNIKTAIGDLQVFRKSVPAAHAGDNVGALLRGIRKELVLRGMFIAQPGSVEQYDAFEAFVYVRTKGEGGRTKPITTNYINMMYVDTWSIACCVLLAPDQNMVMPGDTTTATILLRKAMVLREGQQFFVRENQLTSITGIVTKVLPPTQTKITGFNHENLKPAKIEGNCSTVLRKRRSRKSS</sequence>
<dbReference type="PROSITE" id="PS51722">
    <property type="entry name" value="G_TR_2"/>
    <property type="match status" value="1"/>
</dbReference>
<evidence type="ECO:0000256" key="2">
    <source>
        <dbReference type="ARBA" id="ARBA00011245"/>
    </source>
</evidence>
<keyword evidence="14" id="KW-1185">Reference proteome</keyword>
<dbReference type="InterPro" id="IPR041709">
    <property type="entry name" value="EF-Tu_GTP-bd"/>
</dbReference>
<accession>A0AAD9KRQ7</accession>
<dbReference type="SUPFAM" id="SSF50447">
    <property type="entry name" value="Translation proteins"/>
    <property type="match status" value="1"/>
</dbReference>
<comment type="similarity">
    <text evidence="1">Belongs to the TRAFAC class translation factor GTPase superfamily. Classic translation factor GTPase family. EF-Tu/EF-1A subfamily.</text>
</comment>